<organism evidence="2 3">
    <name type="scientific">Telmatocola sphagniphila</name>
    <dbReference type="NCBI Taxonomy" id="1123043"/>
    <lineage>
        <taxon>Bacteria</taxon>
        <taxon>Pseudomonadati</taxon>
        <taxon>Planctomycetota</taxon>
        <taxon>Planctomycetia</taxon>
        <taxon>Gemmatales</taxon>
        <taxon>Gemmataceae</taxon>
    </lineage>
</organism>
<dbReference type="EMBL" id="CP074694">
    <property type="protein sequence ID" value="QVL33345.1"/>
    <property type="molecule type" value="Genomic_DNA"/>
</dbReference>
<dbReference type="AlphaFoldDB" id="A0A8E6B746"/>
<proteinExistence type="predicted"/>
<evidence type="ECO:0000259" key="1">
    <source>
        <dbReference type="Pfam" id="PF19997"/>
    </source>
</evidence>
<keyword evidence="3" id="KW-1185">Reference proteome</keyword>
<evidence type="ECO:0000313" key="2">
    <source>
        <dbReference type="EMBL" id="QVL33345.1"/>
    </source>
</evidence>
<accession>A0A8E6B746</accession>
<protein>
    <recommendedName>
        <fullName evidence="1">FtsH ternary systems vWA domain-containing protein</fullName>
    </recommendedName>
</protein>
<dbReference type="Proteomes" id="UP000676194">
    <property type="component" value="Chromosome"/>
</dbReference>
<dbReference type="Pfam" id="PF19997">
    <property type="entry name" value="ivWA"/>
    <property type="match status" value="1"/>
</dbReference>
<dbReference type="InterPro" id="IPR045477">
    <property type="entry name" value="ivWA"/>
</dbReference>
<sequence length="378" mass="43472">MDPLLERASEAIFGQPEDKIPAAAAFLLHRIQERLNLPAVNISAGIIRGLLDQYEVALPEIGEPEQLPGEPSDVSKLLFDKTLEIFRSCDSFLNSADLQALEQKTALMPLAKYLAHRQIVENSLFFQQMEIKSPPLATRTRRVSSNIRNEDQYPIGGYSSISNKGTFESLLHSQLAYMSPDRSEKPDTFDLKFLREELFYYSRDENIFLRQRRKFIFVFAEDLKNARLKDDGAPVQRLILALALVDAILQKLTERLAQDALHFHLLFLRSEEPLELQPERELLQILQRDGIQRGAVQLEEVAPNLLNEKILNLRKEINCDILLLSYRVELANNELIDENLTLGTPRPILSHSELEPVEDYLENWSNTYQFLMSKWLAQ</sequence>
<feature type="domain" description="FtsH ternary systems vWA" evidence="1">
    <location>
        <begin position="154"/>
        <end position="298"/>
    </location>
</feature>
<name>A0A8E6B746_9BACT</name>
<evidence type="ECO:0000313" key="3">
    <source>
        <dbReference type="Proteomes" id="UP000676194"/>
    </source>
</evidence>
<dbReference type="KEGG" id="tsph:KIH39_05370"/>
<gene>
    <name evidence="2" type="ORF">KIH39_05370</name>
</gene>
<reference evidence="2" key="1">
    <citation type="submission" date="2021-05" db="EMBL/GenBank/DDBJ databases">
        <title>Complete genome sequence of the cellulolytic planctomycete Telmatocola sphagniphila SP2T and characterization of the first cellulase from planctomycetes.</title>
        <authorList>
            <person name="Rakitin A.L."/>
            <person name="Beletsky A.V."/>
            <person name="Naumoff D.G."/>
            <person name="Kulichevskaya I.S."/>
            <person name="Mardanov A.V."/>
            <person name="Ravin N.V."/>
            <person name="Dedysh S.N."/>
        </authorList>
    </citation>
    <scope>NUCLEOTIDE SEQUENCE</scope>
    <source>
        <strain evidence="2">SP2T</strain>
    </source>
</reference>